<organism evidence="13 14">
    <name type="scientific">Caulobacter ginsengisoli</name>
    <dbReference type="NCBI Taxonomy" id="400775"/>
    <lineage>
        <taxon>Bacteria</taxon>
        <taxon>Pseudomonadati</taxon>
        <taxon>Pseudomonadota</taxon>
        <taxon>Alphaproteobacteria</taxon>
        <taxon>Caulobacterales</taxon>
        <taxon>Caulobacteraceae</taxon>
        <taxon>Caulobacter</taxon>
    </lineage>
</organism>
<evidence type="ECO:0000256" key="6">
    <source>
        <dbReference type="ARBA" id="ARBA00023136"/>
    </source>
</evidence>
<comment type="caution">
    <text evidence="13">The sequence shown here is derived from an EMBL/GenBank/DDBJ whole genome shotgun (WGS) entry which is preliminary data.</text>
</comment>
<comment type="similarity">
    <text evidence="8 9">Belongs to the TonB-dependent receptor family.</text>
</comment>
<feature type="signal peptide" evidence="10">
    <location>
        <begin position="1"/>
        <end position="23"/>
    </location>
</feature>
<evidence type="ECO:0000256" key="1">
    <source>
        <dbReference type="ARBA" id="ARBA00004571"/>
    </source>
</evidence>
<evidence type="ECO:0000313" key="14">
    <source>
        <dbReference type="Proteomes" id="UP001228905"/>
    </source>
</evidence>
<evidence type="ECO:0000256" key="7">
    <source>
        <dbReference type="ARBA" id="ARBA00023237"/>
    </source>
</evidence>
<evidence type="ECO:0000256" key="10">
    <source>
        <dbReference type="SAM" id="SignalP"/>
    </source>
</evidence>
<keyword evidence="13" id="KW-0675">Receptor</keyword>
<evidence type="ECO:0000256" key="4">
    <source>
        <dbReference type="ARBA" id="ARBA00022692"/>
    </source>
</evidence>
<dbReference type="EMBL" id="JAUSVS010000007">
    <property type="protein sequence ID" value="MDQ0465520.1"/>
    <property type="molecule type" value="Genomic_DNA"/>
</dbReference>
<dbReference type="Gene3D" id="2.170.130.10">
    <property type="entry name" value="TonB-dependent receptor, plug domain"/>
    <property type="match status" value="1"/>
</dbReference>
<evidence type="ECO:0000256" key="2">
    <source>
        <dbReference type="ARBA" id="ARBA00022448"/>
    </source>
</evidence>
<dbReference type="PROSITE" id="PS51257">
    <property type="entry name" value="PROKAR_LIPOPROTEIN"/>
    <property type="match status" value="1"/>
</dbReference>
<dbReference type="InterPro" id="IPR037066">
    <property type="entry name" value="Plug_dom_sf"/>
</dbReference>
<evidence type="ECO:0000259" key="11">
    <source>
        <dbReference type="Pfam" id="PF00593"/>
    </source>
</evidence>
<dbReference type="InterPro" id="IPR036942">
    <property type="entry name" value="Beta-barrel_TonB_sf"/>
</dbReference>
<evidence type="ECO:0000256" key="3">
    <source>
        <dbReference type="ARBA" id="ARBA00022452"/>
    </source>
</evidence>
<feature type="domain" description="TonB-dependent receptor-like beta-barrel" evidence="11">
    <location>
        <begin position="190"/>
        <end position="605"/>
    </location>
</feature>
<comment type="subcellular location">
    <subcellularLocation>
        <location evidence="1 8">Cell outer membrane</location>
        <topology evidence="1 8">Multi-pass membrane protein</topology>
    </subcellularLocation>
</comment>
<evidence type="ECO:0000256" key="9">
    <source>
        <dbReference type="RuleBase" id="RU003357"/>
    </source>
</evidence>
<evidence type="ECO:0000259" key="12">
    <source>
        <dbReference type="Pfam" id="PF07715"/>
    </source>
</evidence>
<keyword evidence="5 9" id="KW-0798">TonB box</keyword>
<dbReference type="InterPro" id="IPR039426">
    <property type="entry name" value="TonB-dep_rcpt-like"/>
</dbReference>
<keyword evidence="3 8" id="KW-1134">Transmembrane beta strand</keyword>
<evidence type="ECO:0000256" key="5">
    <source>
        <dbReference type="ARBA" id="ARBA00023077"/>
    </source>
</evidence>
<keyword evidence="4 8" id="KW-0812">Transmembrane</keyword>
<gene>
    <name evidence="13" type="ORF">QO010_003309</name>
</gene>
<name>A0ABU0IU36_9CAUL</name>
<keyword evidence="6 8" id="KW-0472">Membrane</keyword>
<feature type="chain" id="PRO_5046666707" evidence="10">
    <location>
        <begin position="24"/>
        <end position="635"/>
    </location>
</feature>
<dbReference type="RefSeq" id="WP_307350920.1">
    <property type="nucleotide sequence ID" value="NZ_JAUSVS010000007.1"/>
</dbReference>
<dbReference type="Pfam" id="PF07715">
    <property type="entry name" value="Plug"/>
    <property type="match status" value="1"/>
</dbReference>
<keyword evidence="14" id="KW-1185">Reference proteome</keyword>
<dbReference type="Gene3D" id="2.40.170.20">
    <property type="entry name" value="TonB-dependent receptor, beta-barrel domain"/>
    <property type="match status" value="1"/>
</dbReference>
<dbReference type="Pfam" id="PF00593">
    <property type="entry name" value="TonB_dep_Rec_b-barrel"/>
    <property type="match status" value="1"/>
</dbReference>
<evidence type="ECO:0000313" key="13">
    <source>
        <dbReference type="EMBL" id="MDQ0465520.1"/>
    </source>
</evidence>
<dbReference type="PANTHER" id="PTHR30069">
    <property type="entry name" value="TONB-DEPENDENT OUTER MEMBRANE RECEPTOR"/>
    <property type="match status" value="1"/>
</dbReference>
<reference evidence="13 14" key="1">
    <citation type="submission" date="2023-07" db="EMBL/GenBank/DDBJ databases">
        <title>Genomic Encyclopedia of Type Strains, Phase IV (KMG-IV): sequencing the most valuable type-strain genomes for metagenomic binning, comparative biology and taxonomic classification.</title>
        <authorList>
            <person name="Goeker M."/>
        </authorList>
    </citation>
    <scope>NUCLEOTIDE SEQUENCE [LARGE SCALE GENOMIC DNA]</scope>
    <source>
        <strain evidence="13 14">DSM 18695</strain>
    </source>
</reference>
<sequence length="635" mass="68487">MRRTGLAGVSLAALMACASQAQARDDAQPSLADLRQLSIEDLANVQVTSVSKTAEPVSAAPAAIYVINSQAISRSGADSLANVLRLAPNLQVAASDSQTYAITARGFNESTSTANKLQVLIDGRTVYTPLFSGVFWDVQNVLLEDVDRIEVISGPGGALWGANAVNGVINVTSRSAADTQGGLFAANGGDTWQGVRGRYGGMAGGAAWRVYAMYDQRGPSLRPSGNEARDENDLLQGGFRTDWGAGPDRFTLQGDAYAGSTEKPPGGLVGPSVSGGNLLGRWIHGAEGGGAFEAQAYYDTATRTVSSRVRAKVDTIDLDLRYSLPAMGAQTFTFGGGYRVSDDDFRPGPGTAFLVPGSRRLQWGNVYLQDEIAFSDSLRLTLGLKLEHNSYTGWEYMPTARIAWRPSDTVLLWGAVSRAVRTPSRFDRDLNSFVLGGGPDFQAERLVSYELGYRGRPVGPISLSVSLFYNDYDDLRTLERTPVTFLPFTVQNGREGHTYGLEAWADYAVTDRWRLSAGVSTLHKDLKLKPGSLDIGGAALTGNDPDYQAQLRSSLDLGERVSLDVDLRSVASLPSPAIPSYVEADARLAWRYSDRGELSISGANLLDEAHLEFLNTSIPRRLIRRSFTIGLRQVF</sequence>
<dbReference type="SUPFAM" id="SSF56935">
    <property type="entry name" value="Porins"/>
    <property type="match status" value="1"/>
</dbReference>
<proteinExistence type="inferred from homology"/>
<keyword evidence="10" id="KW-0732">Signal</keyword>
<keyword evidence="2 8" id="KW-0813">Transport</keyword>
<dbReference type="InterPro" id="IPR000531">
    <property type="entry name" value="Beta-barrel_TonB"/>
</dbReference>
<accession>A0ABU0IU36</accession>
<dbReference type="InterPro" id="IPR012910">
    <property type="entry name" value="Plug_dom"/>
</dbReference>
<dbReference type="PANTHER" id="PTHR30069:SF37">
    <property type="entry name" value="FERRIC VIBRIOBACTIN RECEPTOR VIUA"/>
    <property type="match status" value="1"/>
</dbReference>
<keyword evidence="7 8" id="KW-0998">Cell outer membrane</keyword>
<evidence type="ECO:0000256" key="8">
    <source>
        <dbReference type="PROSITE-ProRule" id="PRU01360"/>
    </source>
</evidence>
<feature type="domain" description="TonB-dependent receptor plug" evidence="12">
    <location>
        <begin position="58"/>
        <end position="168"/>
    </location>
</feature>
<protein>
    <submittedName>
        <fullName evidence="13">Iron complex outermembrane receptor protein</fullName>
    </submittedName>
</protein>
<dbReference type="Proteomes" id="UP001228905">
    <property type="component" value="Unassembled WGS sequence"/>
</dbReference>
<dbReference type="PROSITE" id="PS52016">
    <property type="entry name" value="TONB_DEPENDENT_REC_3"/>
    <property type="match status" value="1"/>
</dbReference>